<dbReference type="EMBL" id="HACA01021560">
    <property type="protein sequence ID" value="CDW38921.1"/>
    <property type="molecule type" value="Transcribed_RNA"/>
</dbReference>
<reference evidence="1" key="1">
    <citation type="submission" date="2014-05" db="EMBL/GenBank/DDBJ databases">
        <authorList>
            <person name="Chronopoulou M."/>
        </authorList>
    </citation>
    <scope>NUCLEOTIDE SEQUENCE</scope>
    <source>
        <tissue evidence="1">Whole organism</tissue>
    </source>
</reference>
<evidence type="ECO:0000313" key="1">
    <source>
        <dbReference type="EMBL" id="CDW38921.1"/>
    </source>
</evidence>
<protein>
    <submittedName>
        <fullName evidence="1">Uncharacterized protein</fullName>
    </submittedName>
</protein>
<organism evidence="1">
    <name type="scientific">Lepeophtheirus salmonis</name>
    <name type="common">Salmon louse</name>
    <name type="synonym">Caligus salmonis</name>
    <dbReference type="NCBI Taxonomy" id="72036"/>
    <lineage>
        <taxon>Eukaryota</taxon>
        <taxon>Metazoa</taxon>
        <taxon>Ecdysozoa</taxon>
        <taxon>Arthropoda</taxon>
        <taxon>Crustacea</taxon>
        <taxon>Multicrustacea</taxon>
        <taxon>Hexanauplia</taxon>
        <taxon>Copepoda</taxon>
        <taxon>Siphonostomatoida</taxon>
        <taxon>Caligidae</taxon>
        <taxon>Lepeophtheirus</taxon>
    </lineage>
</organism>
<name>A0A0K2UMH5_LEPSM</name>
<accession>A0A0K2UMH5</accession>
<sequence length="12" mass="1318">MISDSVPVLDIE</sequence>
<proteinExistence type="predicted"/>